<proteinExistence type="predicted"/>
<keyword evidence="2" id="KW-1185">Reference proteome</keyword>
<name>A0ACC2LIF0_PERAE</name>
<protein>
    <submittedName>
        <fullName evidence="1">Uncharacterized protein</fullName>
    </submittedName>
</protein>
<dbReference type="Proteomes" id="UP001234297">
    <property type="component" value="Chromosome 8"/>
</dbReference>
<comment type="caution">
    <text evidence="1">The sequence shown here is derived from an EMBL/GenBank/DDBJ whole genome shotgun (WGS) entry which is preliminary data.</text>
</comment>
<gene>
    <name evidence="1" type="ORF">MRB53_026535</name>
</gene>
<sequence>MAIWTEIGAATVNRILCGCLPRVWLNSEGITEPAVIQNPLKQSNPSDLVSAIGTMGSSSVLLTTYDGPGLF</sequence>
<evidence type="ECO:0000313" key="2">
    <source>
        <dbReference type="Proteomes" id="UP001234297"/>
    </source>
</evidence>
<evidence type="ECO:0000313" key="1">
    <source>
        <dbReference type="EMBL" id="KAJ8633199.1"/>
    </source>
</evidence>
<dbReference type="EMBL" id="CM056816">
    <property type="protein sequence ID" value="KAJ8633199.1"/>
    <property type="molecule type" value="Genomic_DNA"/>
</dbReference>
<organism evidence="1 2">
    <name type="scientific">Persea americana</name>
    <name type="common">Avocado</name>
    <dbReference type="NCBI Taxonomy" id="3435"/>
    <lineage>
        <taxon>Eukaryota</taxon>
        <taxon>Viridiplantae</taxon>
        <taxon>Streptophyta</taxon>
        <taxon>Embryophyta</taxon>
        <taxon>Tracheophyta</taxon>
        <taxon>Spermatophyta</taxon>
        <taxon>Magnoliopsida</taxon>
        <taxon>Magnoliidae</taxon>
        <taxon>Laurales</taxon>
        <taxon>Lauraceae</taxon>
        <taxon>Persea</taxon>
    </lineage>
</organism>
<accession>A0ACC2LIF0</accession>
<reference evidence="1 2" key="1">
    <citation type="journal article" date="2022" name="Hortic Res">
        <title>A haplotype resolved chromosomal level avocado genome allows analysis of novel avocado genes.</title>
        <authorList>
            <person name="Nath O."/>
            <person name="Fletcher S.J."/>
            <person name="Hayward A."/>
            <person name="Shaw L.M."/>
            <person name="Masouleh A.K."/>
            <person name="Furtado A."/>
            <person name="Henry R.J."/>
            <person name="Mitter N."/>
        </authorList>
    </citation>
    <scope>NUCLEOTIDE SEQUENCE [LARGE SCALE GENOMIC DNA]</scope>
    <source>
        <strain evidence="2">cv. Hass</strain>
    </source>
</reference>